<dbReference type="GO" id="GO:0005634">
    <property type="term" value="C:nucleus"/>
    <property type="evidence" value="ECO:0007669"/>
    <property type="project" value="TreeGrafter"/>
</dbReference>
<dbReference type="Pfam" id="PF18759">
    <property type="entry name" value="Plavaka"/>
    <property type="match status" value="1"/>
</dbReference>
<dbReference type="Proteomes" id="UP000383932">
    <property type="component" value="Unassembled WGS sequence"/>
</dbReference>
<evidence type="ECO:0000313" key="3">
    <source>
        <dbReference type="Proteomes" id="UP000383932"/>
    </source>
</evidence>
<dbReference type="PANTHER" id="PTHR31859:SF1">
    <property type="entry name" value="TETRATRICOPEPTIDE REPEAT PROTEIN 39C"/>
    <property type="match status" value="1"/>
</dbReference>
<feature type="region of interest" description="Disordered" evidence="1">
    <location>
        <begin position="65"/>
        <end position="94"/>
    </location>
</feature>
<comment type="caution">
    <text evidence="2">The sequence shown here is derived from an EMBL/GenBank/DDBJ whole genome shotgun (WGS) entry which is preliminary data.</text>
</comment>
<organism evidence="2 3">
    <name type="scientific">Ceratobasidium theobromae</name>
    <dbReference type="NCBI Taxonomy" id="1582974"/>
    <lineage>
        <taxon>Eukaryota</taxon>
        <taxon>Fungi</taxon>
        <taxon>Dikarya</taxon>
        <taxon>Basidiomycota</taxon>
        <taxon>Agaricomycotina</taxon>
        <taxon>Agaricomycetes</taxon>
        <taxon>Cantharellales</taxon>
        <taxon>Ceratobasidiaceae</taxon>
        <taxon>Ceratobasidium</taxon>
    </lineage>
</organism>
<evidence type="ECO:0008006" key="4">
    <source>
        <dbReference type="Google" id="ProtNLM"/>
    </source>
</evidence>
<dbReference type="GO" id="GO:0005829">
    <property type="term" value="C:cytosol"/>
    <property type="evidence" value="ECO:0007669"/>
    <property type="project" value="TreeGrafter"/>
</dbReference>
<gene>
    <name evidence="2" type="ORF">CTheo_8388</name>
</gene>
<sequence>MNHLGNTWYCRSCGKSWPTRTALQRHYAQVRRCGSQRWNHLAGLSQQAHRDIAINLTIPTAALAPRQHTSGEGSPALAGGGVEQPRPVQQGRTNYHGSLHRAQSAMYEPADQQDANAHEPLHRLKQASTRRKDIIVEEYQDPCAGAPVRPDVYPVEMRDLSDHPLAKDLRLFETAHWLDNLPISDEDKKAFFLHKNNEQLPWKSIKDYDKMIESLPHGPRWHRRVVTVQGDDGEEKVDMWIRNTLECVVLLLSNQKFVNHMRYSPEIHWLVGGKRKRLYSEMWTGLWWWRVQVSPNTLTQLPGDLQLDSKSMLKRGATVVPLILSSDKTQLSVLSGGKKAWPVYLSIGNVSKKLRRRPSQGAMILIAYLPVAELTCITNVNERRQKSWDLFHACMGAILEPIKEASKHGVEALCADGHVRRIHPILAAYIADFPEQCLVTCARQNRCPICTVPANERGEPEEYSKRMKAYTLDAVDDYVEGYRTTAESRGVRPVWPFWADLQFVDIATCITPDLLHQLNKGVFKDHIVKWCTELLGAREVDRRLKGMTRFQGLRHFANGSSVIKQWTGNEAKHLAKTFLPLIAGCKEGQAVNAVRCVIDFMYRAHMPEMSDDDLEALDNDLAEFHESKEAFVECNVVDSGDAFDAIAKIHMLSHYSESIRELGTTDGYNTEAPERLHIDCVKEGWRMSNHNNPLDQMALYLQRKESWALLRAYHRNLGQLPASIRDWDAPMKTDDEIDDEMGGEVNGYIYGEDDDDDNAEEEVVAHGGGRGGGGGGVWHPTPAISIAKRPRRRPGSYLVDKHGTTNLIRDVTNFLKKKRPQHAHRLPRLDENQIFYLWTRCRLLHGRLPFLPAADPHIDHVRAVPASYDDTDRMTRFGSFDTILFLAHKSSQGLHRKFNGYSWYYGITTYRLQGYEAGRVRAIFELPRHISYMYNKKLVYIEHFRPFSECNPWPHSLYSTSHALNNGVRKTSVIPLSAIRMSCHLTPHYRTLNPELRVTSQTDLLSESNKFYFNKYCSHFVFTVMGYWRKISVQRRCSTHLHSQIFTRMRAAPSQPNTQDVEPGGIFFLFGKGRLHVTRSRPDLAIEVYQNAKSKIANQAGYEQLGSVMLWEMALCHLALGQWRESAECWGAMKETAKWSKVNLEQYTHMGKPPVGVLLPTRALDRWSRFSRRAVPAWAVAVRALPRRSRFDRRAISAWAVAARALAHRSRFDRRAVPALAVAARARVRRSRFSPFGRCAIPAWSVVARALPRRSRFDRRAVPAWAVAVRARVRRSRFSPFGRCAIPAWSVVARALARRSRFDRRAAPAWTVSVRTLAHRSRFSRFGRRAVLAWTVVARTLARRSRFSPFGRRAIPTWTVSVRALARWSRFGRRAAPP</sequence>
<reference evidence="2 3" key="1">
    <citation type="journal article" date="2019" name="Fungal Biol. Biotechnol.">
        <title>Draft genome sequence of fastidious pathogen Ceratobasidium theobromae, which causes vascular-streak dieback in Theobroma cacao.</title>
        <authorList>
            <person name="Ali S.S."/>
            <person name="Asman A."/>
            <person name="Shao J."/>
            <person name="Firmansyah A.P."/>
            <person name="Susilo A.W."/>
            <person name="Rosmana A."/>
            <person name="McMahon P."/>
            <person name="Junaid M."/>
            <person name="Guest D."/>
            <person name="Kheng T.Y."/>
            <person name="Meinhardt L.W."/>
            <person name="Bailey B.A."/>
        </authorList>
    </citation>
    <scope>NUCLEOTIDE SEQUENCE [LARGE SCALE GENOMIC DNA]</scope>
    <source>
        <strain evidence="2 3">CT2</strain>
    </source>
</reference>
<evidence type="ECO:0000256" key="1">
    <source>
        <dbReference type="SAM" id="MobiDB-lite"/>
    </source>
</evidence>
<evidence type="ECO:0000313" key="2">
    <source>
        <dbReference type="EMBL" id="KAB5588170.1"/>
    </source>
</evidence>
<dbReference type="InterPro" id="IPR041078">
    <property type="entry name" value="Plavaka"/>
</dbReference>
<proteinExistence type="predicted"/>
<dbReference type="Pfam" id="PF10300">
    <property type="entry name" value="Iml2-TPR_39"/>
    <property type="match status" value="1"/>
</dbReference>
<dbReference type="InterPro" id="IPR019412">
    <property type="entry name" value="IML2/TPR_39"/>
</dbReference>
<dbReference type="GO" id="GO:0005741">
    <property type="term" value="C:mitochondrial outer membrane"/>
    <property type="evidence" value="ECO:0007669"/>
    <property type="project" value="TreeGrafter"/>
</dbReference>
<dbReference type="PANTHER" id="PTHR31859">
    <property type="entry name" value="TETRATRICOPEPTIDE REPEAT PROTEIN 39 FAMILY MEMBER"/>
    <property type="match status" value="1"/>
</dbReference>
<keyword evidence="3" id="KW-1185">Reference proteome</keyword>
<dbReference type="OrthoDB" id="2576233at2759"/>
<accession>A0A5N5Q8Q6</accession>
<protein>
    <recommendedName>
        <fullName evidence="4">C2H2-type domain-containing protein</fullName>
    </recommendedName>
</protein>
<dbReference type="EMBL" id="SSOP01000541">
    <property type="protein sequence ID" value="KAB5588170.1"/>
    <property type="molecule type" value="Genomic_DNA"/>
</dbReference>
<name>A0A5N5Q8Q6_9AGAM</name>